<evidence type="ECO:0000256" key="1">
    <source>
        <dbReference type="SAM" id="MobiDB-lite"/>
    </source>
</evidence>
<dbReference type="Proteomes" id="UP000028926">
    <property type="component" value="Chromosome"/>
</dbReference>
<evidence type="ECO:0000313" key="3">
    <source>
        <dbReference type="EMBL" id="AIK95769.1"/>
    </source>
</evidence>
<name>A0A077AUR4_9PROT</name>
<keyword evidence="2" id="KW-0732">Signal</keyword>
<proteinExistence type="predicted"/>
<dbReference type="AlphaFoldDB" id="A0A077AUR4"/>
<evidence type="ECO:0000313" key="4">
    <source>
        <dbReference type="Proteomes" id="UP000028926"/>
    </source>
</evidence>
<dbReference type="RefSeq" id="WP_038463183.1">
    <property type="nucleotide sequence ID" value="NZ_CP008941.1"/>
</dbReference>
<dbReference type="KEGG" id="paca:ID47_02005"/>
<feature type="chain" id="PRO_5001717282" evidence="2">
    <location>
        <begin position="27"/>
        <end position="445"/>
    </location>
</feature>
<evidence type="ECO:0000256" key="2">
    <source>
        <dbReference type="SAM" id="SignalP"/>
    </source>
</evidence>
<organism evidence="3 4">
    <name type="scientific">Candidatus Odyssella acanthamoebae</name>
    <dbReference type="NCBI Taxonomy" id="91604"/>
    <lineage>
        <taxon>Bacteria</taxon>
        <taxon>Pseudomonadati</taxon>
        <taxon>Pseudomonadota</taxon>
        <taxon>Alphaproteobacteria</taxon>
        <taxon>Holosporales</taxon>
        <taxon>Candidatus Paracaedibacteraceae</taxon>
        <taxon>Candidatus Odyssella</taxon>
    </lineage>
</organism>
<protein>
    <submittedName>
        <fullName evidence="3">Uncharacterized protein</fullName>
    </submittedName>
</protein>
<feature type="signal peptide" evidence="2">
    <location>
        <begin position="1"/>
        <end position="26"/>
    </location>
</feature>
<sequence length="445" mass="50395">MKHNFCKILRSACLLSLYLCSASVYAMEIQEENWDTFYQPNGEEGTKLPPIHNAHKRTNEDNSQALAESSQTEVKKTRNEGEVTEAPTIRPNYETSNIITSLRAEESAQQFLIQENYPLAIQALLHAEAFAADDPSRKSALNEKIGNLYLKLNEGEASIKKAVEFHIKALQDTINPTRKSYLFERAGELTSQITMPTGNSFKASDYYTLAIGEIKKALEITRNREQKSILLEKKADLILKLNDNNYNRQAPDAYSMAASLTSDKERKYKLLLSAAKLRAHGQGSFDMIEACQNYCDAAGLLAEQGQYAKAAEVSHYGVSLAEHIDGYFFPNLRAEMMLKSSYYHYKSINLNNCHNWLNLSYSSYDKIRNHLDDKTKIVYLYNFAYLASKVEVIQTSERAINALNELKSLAETYAFEKEYIETMVGNVEVNKLKQGESLLIELASQ</sequence>
<dbReference type="eggNOG" id="ENOG5031BCS">
    <property type="taxonomic scope" value="Bacteria"/>
</dbReference>
<feature type="region of interest" description="Disordered" evidence="1">
    <location>
        <begin position="40"/>
        <end position="83"/>
    </location>
</feature>
<dbReference type="EMBL" id="CP008941">
    <property type="protein sequence ID" value="AIK95769.1"/>
    <property type="molecule type" value="Genomic_DNA"/>
</dbReference>
<keyword evidence="4" id="KW-1185">Reference proteome</keyword>
<accession>A0A077AUR4</accession>
<reference evidence="3 4" key="1">
    <citation type="submission" date="2014-07" db="EMBL/GenBank/DDBJ databases">
        <title>Comparative genomic insights into amoeba endosymbionts belonging to the families of Holosporaceae and Candidatus Midichloriaceae within Rickettsiales.</title>
        <authorList>
            <person name="Wang Z."/>
            <person name="Wu M."/>
        </authorList>
    </citation>
    <scope>NUCLEOTIDE SEQUENCE [LARGE SCALE GENOMIC DNA]</scope>
    <source>
        <strain evidence="3">PRA3</strain>
    </source>
</reference>
<gene>
    <name evidence="3" type="ORF">ID47_02005</name>
</gene>
<dbReference type="OrthoDB" id="9824107at2"/>
<dbReference type="HOGENOM" id="CLU_614942_0_0_5"/>
<feature type="compositionally biased region" description="Polar residues" evidence="1">
    <location>
        <begin position="61"/>
        <end position="72"/>
    </location>
</feature>